<evidence type="ECO:0000256" key="1">
    <source>
        <dbReference type="SAM" id="SignalP"/>
    </source>
</evidence>
<feature type="domain" description="Bacterial toxin 33" evidence="2">
    <location>
        <begin position="41"/>
        <end position="109"/>
    </location>
</feature>
<keyword evidence="4" id="KW-1185">Reference proteome</keyword>
<comment type="caution">
    <text evidence="3">The sequence shown here is derived from an EMBL/GenBank/DDBJ whole genome shotgun (WGS) entry which is preliminary data.</text>
</comment>
<evidence type="ECO:0000313" key="4">
    <source>
        <dbReference type="Proteomes" id="UP001217178"/>
    </source>
</evidence>
<evidence type="ECO:0000259" key="2">
    <source>
        <dbReference type="Pfam" id="PF15533"/>
    </source>
</evidence>
<keyword evidence="1" id="KW-0732">Signal</keyword>
<dbReference type="Proteomes" id="UP001217178">
    <property type="component" value="Unassembled WGS sequence"/>
</dbReference>
<organism evidence="3 4">
    <name type="scientific">Xenorhabdus yunnanensis</name>
    <dbReference type="NCBI Taxonomy" id="3025878"/>
    <lineage>
        <taxon>Bacteria</taxon>
        <taxon>Pseudomonadati</taxon>
        <taxon>Pseudomonadota</taxon>
        <taxon>Gammaproteobacteria</taxon>
        <taxon>Enterobacterales</taxon>
        <taxon>Morganellaceae</taxon>
        <taxon>Xenorhabdus</taxon>
    </lineage>
</organism>
<dbReference type="RefSeq" id="WP_273556629.1">
    <property type="nucleotide sequence ID" value="NZ_JAQRFI010000080.1"/>
</dbReference>
<reference evidence="3 4" key="1">
    <citation type="submission" date="2023-02" db="EMBL/GenBank/DDBJ databases">
        <title>Entomopathogenic bacteria.</title>
        <authorList>
            <person name="Machado R.A."/>
        </authorList>
    </citation>
    <scope>NUCLEOTIDE SEQUENCE [LARGE SCALE GENOMIC DNA]</scope>
    <source>
        <strain evidence="3 4">XENO-10</strain>
    </source>
</reference>
<protein>
    <submittedName>
        <fullName evidence="3">Polymorphic toxin type 33 domain-containing protein</fullName>
    </submittedName>
</protein>
<feature type="signal peptide" evidence="1">
    <location>
        <begin position="1"/>
        <end position="22"/>
    </location>
</feature>
<gene>
    <name evidence="3" type="ORF">PSI23_19470</name>
</gene>
<dbReference type="EMBL" id="JAQRFI010000080">
    <property type="protein sequence ID" value="MDC9591401.1"/>
    <property type="molecule type" value="Genomic_DNA"/>
</dbReference>
<dbReference type="Pfam" id="PF15533">
    <property type="entry name" value="Ntox33"/>
    <property type="match status" value="1"/>
</dbReference>
<feature type="chain" id="PRO_5045093283" evidence="1">
    <location>
        <begin position="23"/>
        <end position="110"/>
    </location>
</feature>
<evidence type="ECO:0000313" key="3">
    <source>
        <dbReference type="EMBL" id="MDC9591401.1"/>
    </source>
</evidence>
<sequence>MKKLSFVILTIFCLAFGSLSHAYQTELNDNIINLGLINKNNKEQKPNINKVDERYLKINGIDAHKLKHAYLGKKASIAEYDIYIDKNTRELIIYRKGGTGEGIHTGEYIR</sequence>
<proteinExistence type="predicted"/>
<name>A0ABT5LJV9_9GAMM</name>
<accession>A0ABT5LJV9</accession>
<dbReference type="InterPro" id="IPR029110">
    <property type="entry name" value="Ntox33"/>
</dbReference>